<feature type="transmembrane region" description="Helical" evidence="7">
    <location>
        <begin position="78"/>
        <end position="97"/>
    </location>
</feature>
<dbReference type="EMBL" id="JASJQH010000192">
    <property type="protein sequence ID" value="KAK9766082.1"/>
    <property type="molecule type" value="Genomic_DNA"/>
</dbReference>
<reference evidence="9 10" key="1">
    <citation type="submission" date="2023-04" db="EMBL/GenBank/DDBJ databases">
        <title>Genome of Basidiobolus ranarum AG-B5.</title>
        <authorList>
            <person name="Stajich J.E."/>
            <person name="Carter-House D."/>
            <person name="Gryganskyi A."/>
        </authorList>
    </citation>
    <scope>NUCLEOTIDE SEQUENCE [LARGE SCALE GENOMIC DNA]</scope>
    <source>
        <strain evidence="9 10">AG-B5</strain>
    </source>
</reference>
<evidence type="ECO:0000313" key="9">
    <source>
        <dbReference type="EMBL" id="KAK9766082.1"/>
    </source>
</evidence>
<organism evidence="9 10">
    <name type="scientific">Basidiobolus ranarum</name>
    <dbReference type="NCBI Taxonomy" id="34480"/>
    <lineage>
        <taxon>Eukaryota</taxon>
        <taxon>Fungi</taxon>
        <taxon>Fungi incertae sedis</taxon>
        <taxon>Zoopagomycota</taxon>
        <taxon>Entomophthoromycotina</taxon>
        <taxon>Basidiobolomycetes</taxon>
        <taxon>Basidiobolales</taxon>
        <taxon>Basidiobolaceae</taxon>
        <taxon>Basidiobolus</taxon>
    </lineage>
</organism>
<keyword evidence="3" id="KW-1003">Cell membrane</keyword>
<evidence type="ECO:0000256" key="1">
    <source>
        <dbReference type="ARBA" id="ARBA00004651"/>
    </source>
</evidence>
<keyword evidence="6 7" id="KW-0472">Membrane</keyword>
<evidence type="ECO:0000256" key="7">
    <source>
        <dbReference type="SAM" id="Phobius"/>
    </source>
</evidence>
<sequence length="598" mass="67088">MSPDYGPEGLVETKTALTPRNDYTSYKTYLTLLICIVSLVSLARARSGLKISRSIVSLLSGALMVAFDMITPNEAYNSLHGSSLLLLFSFMIIMTKFNDKGFVYYFRQLLLWGAPTPLNLMLRLSFLSGLLGFFFMADIFAVYVCTVVITLCEDYELDIEPFSVAAVTASNIGSTACIIGNMNNVLAHEMIPGLDFTTYFLRMSIPAITGLLLNAIFLWFYYRNSLPRARLWASSHAEYNHIAIDSPEFYIIAQEYAKAAQNKNTLYIDERTNNRTVEPISITISDSDTDTNEHTKLLNQPVPIYCEILSTSPESISGYDDVNAPPSTPVEPYSVELPISQSRCPPSPPPSLLIPPAGFLSSGHSSLSSRLSPTRKKHGLFFDKTILGFLESWRSHYRTIITVLALVFMYISLIFKDHVGWTALVVALTIALVDNGRESNDLFVDLDFPSIAYYFGLFVMIRGVEETPIINDIWHMVYTRLASVYNPIILIVCFATLVLLVTMILTPVPTLLVLLPLMEHMVYDTYGQRLVWLLLWCITISSNLWPTGSVAGLAMKETAKISTIEEIRTRFDSTKFWLKYSLWSTPIIMTIGIATIFV</sequence>
<dbReference type="PANTHER" id="PTHR43302">
    <property type="entry name" value="TRANSPORTER ARSB-RELATED"/>
    <property type="match status" value="1"/>
</dbReference>
<accession>A0ABR2WX77</accession>
<proteinExistence type="predicted"/>
<feature type="transmembrane region" description="Helical" evidence="7">
    <location>
        <begin position="26"/>
        <end position="43"/>
    </location>
</feature>
<name>A0ABR2WX77_9FUNG</name>
<protein>
    <recommendedName>
        <fullName evidence="8">Citrate transporter-like domain-containing protein</fullName>
    </recommendedName>
</protein>
<keyword evidence="5 7" id="KW-1133">Transmembrane helix</keyword>
<evidence type="ECO:0000256" key="4">
    <source>
        <dbReference type="ARBA" id="ARBA00022692"/>
    </source>
</evidence>
<feature type="transmembrane region" description="Helical" evidence="7">
    <location>
        <begin position="576"/>
        <end position="597"/>
    </location>
</feature>
<evidence type="ECO:0000259" key="8">
    <source>
        <dbReference type="Pfam" id="PF03600"/>
    </source>
</evidence>
<dbReference type="PANTHER" id="PTHR43302:SF5">
    <property type="entry name" value="TRANSPORTER ARSB-RELATED"/>
    <property type="match status" value="1"/>
</dbReference>
<feature type="transmembrane region" description="Helical" evidence="7">
    <location>
        <begin position="485"/>
        <end position="518"/>
    </location>
</feature>
<evidence type="ECO:0000256" key="6">
    <source>
        <dbReference type="ARBA" id="ARBA00023136"/>
    </source>
</evidence>
<comment type="caution">
    <text evidence="9">The sequence shown here is derived from an EMBL/GenBank/DDBJ whole genome shotgun (WGS) entry which is preliminary data.</text>
</comment>
<evidence type="ECO:0000313" key="10">
    <source>
        <dbReference type="Proteomes" id="UP001479436"/>
    </source>
</evidence>
<feature type="domain" description="Citrate transporter-like" evidence="8">
    <location>
        <begin position="50"/>
        <end position="534"/>
    </location>
</feature>
<dbReference type="Pfam" id="PF03600">
    <property type="entry name" value="CitMHS"/>
    <property type="match status" value="1"/>
</dbReference>
<keyword evidence="10" id="KW-1185">Reference proteome</keyword>
<feature type="transmembrane region" description="Helical" evidence="7">
    <location>
        <begin position="133"/>
        <end position="152"/>
    </location>
</feature>
<feature type="transmembrane region" description="Helical" evidence="7">
    <location>
        <begin position="397"/>
        <end position="415"/>
    </location>
</feature>
<evidence type="ECO:0000256" key="2">
    <source>
        <dbReference type="ARBA" id="ARBA00022448"/>
    </source>
</evidence>
<feature type="transmembrane region" description="Helical" evidence="7">
    <location>
        <begin position="164"/>
        <end position="183"/>
    </location>
</feature>
<feature type="transmembrane region" description="Helical" evidence="7">
    <location>
        <begin position="203"/>
        <end position="222"/>
    </location>
</feature>
<evidence type="ECO:0000256" key="3">
    <source>
        <dbReference type="ARBA" id="ARBA00022475"/>
    </source>
</evidence>
<gene>
    <name evidence="9" type="ORF">K7432_005106</name>
</gene>
<evidence type="ECO:0000256" key="5">
    <source>
        <dbReference type="ARBA" id="ARBA00022989"/>
    </source>
</evidence>
<dbReference type="InterPro" id="IPR004680">
    <property type="entry name" value="Cit_transptr-like_dom"/>
</dbReference>
<keyword evidence="2" id="KW-0813">Transport</keyword>
<feature type="transmembrane region" description="Helical" evidence="7">
    <location>
        <begin position="446"/>
        <end position="464"/>
    </location>
</feature>
<comment type="subcellular location">
    <subcellularLocation>
        <location evidence="1">Cell membrane</location>
        <topology evidence="1">Multi-pass membrane protein</topology>
    </subcellularLocation>
</comment>
<keyword evidence="4 7" id="KW-0812">Transmembrane</keyword>
<feature type="transmembrane region" description="Helical" evidence="7">
    <location>
        <begin position="530"/>
        <end position="555"/>
    </location>
</feature>
<dbReference type="Proteomes" id="UP001479436">
    <property type="component" value="Unassembled WGS sequence"/>
</dbReference>